<keyword evidence="6" id="KW-1164">Virus endocytosis by host</keyword>
<evidence type="ECO:0000256" key="5">
    <source>
        <dbReference type="ARBA" id="ARBA00022844"/>
    </source>
</evidence>
<dbReference type="GO" id="GO:0039617">
    <property type="term" value="C:T=3 icosahedral viral capsid"/>
    <property type="evidence" value="ECO:0007669"/>
    <property type="project" value="UniProtKB-KW"/>
</dbReference>
<evidence type="ECO:0000256" key="7">
    <source>
        <dbReference type="ARBA" id="ARBA00023060"/>
    </source>
</evidence>
<evidence type="ECO:0000256" key="3">
    <source>
        <dbReference type="ARBA" id="ARBA00022570"/>
    </source>
</evidence>
<evidence type="ECO:0000256" key="2">
    <source>
        <dbReference type="ARBA" id="ARBA00022561"/>
    </source>
</evidence>
<keyword evidence="4" id="KW-1162">Viral penetration into host cytoplasm</keyword>
<evidence type="ECO:0000313" key="12">
    <source>
        <dbReference type="EMBL" id="ACX85472.1"/>
    </source>
</evidence>
<dbReference type="InterPro" id="IPR029053">
    <property type="entry name" value="Viral_coat"/>
</dbReference>
<dbReference type="Pfam" id="PF03115">
    <property type="entry name" value="Astro_capsid_N"/>
    <property type="match status" value="1"/>
</dbReference>
<keyword evidence="8" id="KW-1160">Virus entry into host cell</keyword>
<evidence type="ECO:0000313" key="13">
    <source>
        <dbReference type="Proteomes" id="UP000101136"/>
    </source>
</evidence>
<evidence type="ECO:0000259" key="11">
    <source>
        <dbReference type="Pfam" id="PF03115"/>
    </source>
</evidence>
<dbReference type="Gene3D" id="2.60.120.20">
    <property type="match status" value="1"/>
</dbReference>
<evidence type="ECO:0000256" key="9">
    <source>
        <dbReference type="ARBA" id="ARBA00045703"/>
    </source>
</evidence>
<evidence type="ECO:0000256" key="4">
    <source>
        <dbReference type="ARBA" id="ARBA00022595"/>
    </source>
</evidence>
<evidence type="ECO:0000256" key="1">
    <source>
        <dbReference type="ARBA" id="ARBA00004328"/>
    </source>
</evidence>
<dbReference type="GO" id="GO:0075512">
    <property type="term" value="P:clathrin-dependent endocytosis of virus by host cell"/>
    <property type="evidence" value="ECO:0007669"/>
    <property type="project" value="UniProtKB-KW"/>
</dbReference>
<keyword evidence="2" id="KW-0167">Capsid protein</keyword>
<evidence type="ECO:0000256" key="8">
    <source>
        <dbReference type="ARBA" id="ARBA00023296"/>
    </source>
</evidence>
<feature type="domain" description="Astrovirus capsid protein inner core" evidence="11">
    <location>
        <begin position="14"/>
        <end position="250"/>
    </location>
</feature>
<keyword evidence="7" id="KW-1142">T=3 icosahedral capsid protein</keyword>
<comment type="subcellular location">
    <subcellularLocation>
        <location evidence="1">Virion</location>
    </subcellularLocation>
</comment>
<feature type="compositionally biased region" description="Basic residues" evidence="10">
    <location>
        <begin position="39"/>
        <end position="51"/>
    </location>
</feature>
<sequence>MAGKQPQHAATKAAIKAVAKEVVKEEKKAFKPRQQNKSTRNKFRNKWQTKHQVKNEIKTELKKKGLEGPKTKFTVKVSATIGKIGPNVNSGPELQISTFMHPALMKEPNDGTNFGPLQAAAAQWGLWRLSDLKIQFTPLVGSSAVTGSVYRTSLNLTQSPGSTSWGGLGARKHLDIPVGVSRTWHLRKGDLAGPRETWWLTDTNEEGGQSCGPMLEVHGLGKTTSTYKDEAWRGDLFIVEVTGVWQFTNYNAKPALGTLNRVVEDTTATIEVGTDGIMKMSIPSTGQLARHMSEQNERASNAANTIGETIWQVVDQGAGLVASVAPEPFGWLIKGGWWFVKKLIGRANTTTEQYYVYASLADAQNNKPVEANTFAASSHATTLAVTQINAPNTGPSTASAVVQSRMFPLPQAGIPDGWFWLSGQFEALHMVGLNGTNGSALPCGMITSFDKWEFKLKKGTVEWGCAMQGMAAASNTVTCWSVDRENQLLGWYDVSGIASTGIVVDWVTGPNGGTVHLDWADVLAWRTDLWGTLRMTYWLCRTRRAVQGSDFDTTQKSPSPYIARAWPETISNVRLDVREVLMVNTTTNATDSNSRVQYIQRVPAGAIVILWCLGNHTFDTSTGQGSIVQKSSFGGFGQLPSKSSTTGLWSRALNSVGPSTDWITVSFDSHPPVCDDVVSRLMAEIADRYDLEPRRKKPKDATKELTRLKIYEALREADWEHLPAEEVSSVL</sequence>
<feature type="region of interest" description="Disordered" evidence="10">
    <location>
        <begin position="26"/>
        <end position="51"/>
    </location>
</feature>
<dbReference type="EMBL" id="GQ415660">
    <property type="protein sequence ID" value="ACX85472.1"/>
    <property type="molecule type" value="Genomic_RNA"/>
</dbReference>
<comment type="function">
    <text evidence="9">The capsid polyprotein VP90 self-assembles and undergoes a proteolytic cleavage by host caspases to yield the immature VP70 virion.</text>
</comment>
<reference evidence="12 13" key="1">
    <citation type="journal article" date="2009" name="J. Gen. Virol.">
        <title>Multiple novel astrovirus species in human stool.</title>
        <authorList>
            <person name="Kapoor A."/>
            <person name="Li L."/>
            <person name="Victoria J."/>
            <person name="Oderinde B."/>
            <person name="Mason C."/>
            <person name="Pandey P."/>
            <person name="Zaidi S.Z."/>
            <person name="Delwart E."/>
        </authorList>
    </citation>
    <scope>NUCLEOTIDE SEQUENCE [LARGE SCALE GENOMIC DNA]</scope>
    <source>
        <strain evidence="12">NI-295</strain>
    </source>
</reference>
<protein>
    <submittedName>
        <fullName evidence="12">Capsid</fullName>
    </submittedName>
</protein>
<keyword evidence="3" id="KW-1165">Clathrin-mediated endocytosis of virus by host</keyword>
<dbReference type="InterPro" id="IPR004337">
    <property type="entry name" value="Astro_capsid_N"/>
</dbReference>
<name>D0U6L2_9VIRU</name>
<evidence type="ECO:0000256" key="10">
    <source>
        <dbReference type="SAM" id="MobiDB-lite"/>
    </source>
</evidence>
<organism evidence="12 13">
    <name type="scientific">Mamastrovirus 8</name>
    <dbReference type="NCBI Taxonomy" id="1239572"/>
    <lineage>
        <taxon>Viruses</taxon>
        <taxon>Riboviria</taxon>
        <taxon>Orthornavirae</taxon>
        <taxon>Pisuviricota</taxon>
        <taxon>Stelpaviricetes</taxon>
        <taxon>Stellavirales</taxon>
        <taxon>Astroviridae</taxon>
        <taxon>Mamastrovirus</taxon>
        <taxon>Mamastrovirus homustovis</taxon>
    </lineage>
</organism>
<keyword evidence="13" id="KW-1185">Reference proteome</keyword>
<accession>D0U6L2</accession>
<proteinExistence type="predicted"/>
<evidence type="ECO:0000256" key="6">
    <source>
        <dbReference type="ARBA" id="ARBA00022890"/>
    </source>
</evidence>
<keyword evidence="5" id="KW-0946">Virion</keyword>
<dbReference type="Proteomes" id="UP000101136">
    <property type="component" value="Segment"/>
</dbReference>